<evidence type="ECO:0008006" key="6">
    <source>
        <dbReference type="Google" id="ProtNLM"/>
    </source>
</evidence>
<dbReference type="GO" id="GO:0005509">
    <property type="term" value="F:calcium ion binding"/>
    <property type="evidence" value="ECO:0007669"/>
    <property type="project" value="InterPro"/>
</dbReference>
<dbReference type="InterPro" id="IPR001343">
    <property type="entry name" value="Hemolysn_Ca-bd"/>
</dbReference>
<comment type="caution">
    <text evidence="4">The sequence shown here is derived from an EMBL/GenBank/DDBJ whole genome shotgun (WGS) entry which is preliminary data.</text>
</comment>
<dbReference type="GO" id="GO:0005576">
    <property type="term" value="C:extracellular region"/>
    <property type="evidence" value="ECO:0007669"/>
    <property type="project" value="UniProtKB-SubCell"/>
</dbReference>
<dbReference type="PROSITE" id="PS00330">
    <property type="entry name" value="HEMOLYSIN_CALCIUM"/>
    <property type="match status" value="2"/>
</dbReference>
<evidence type="ECO:0000256" key="1">
    <source>
        <dbReference type="ARBA" id="ARBA00004613"/>
    </source>
</evidence>
<keyword evidence="5" id="KW-1185">Reference proteome</keyword>
<dbReference type="PANTHER" id="PTHR38340">
    <property type="entry name" value="S-LAYER PROTEIN"/>
    <property type="match status" value="1"/>
</dbReference>
<organism evidence="4 5">
    <name type="scientific">Bradyrhizobium centrolobii</name>
    <dbReference type="NCBI Taxonomy" id="1505087"/>
    <lineage>
        <taxon>Bacteria</taxon>
        <taxon>Pseudomonadati</taxon>
        <taxon>Pseudomonadota</taxon>
        <taxon>Alphaproteobacteria</taxon>
        <taxon>Hyphomicrobiales</taxon>
        <taxon>Nitrobacteraceae</taxon>
        <taxon>Bradyrhizobium</taxon>
    </lineage>
</organism>
<comment type="subcellular location">
    <subcellularLocation>
        <location evidence="1">Secreted</location>
    </subcellularLocation>
</comment>
<evidence type="ECO:0000313" key="5">
    <source>
        <dbReference type="Proteomes" id="UP000076959"/>
    </source>
</evidence>
<dbReference type="PRINTS" id="PR00313">
    <property type="entry name" value="CABNDNGRPT"/>
</dbReference>
<evidence type="ECO:0000256" key="3">
    <source>
        <dbReference type="SAM" id="MobiDB-lite"/>
    </source>
</evidence>
<name>A0A176YAB7_9BRAD</name>
<dbReference type="InterPro" id="IPR011049">
    <property type="entry name" value="Serralysin-like_metalloprot_C"/>
</dbReference>
<dbReference type="PANTHER" id="PTHR38340:SF1">
    <property type="entry name" value="S-LAYER PROTEIN"/>
    <property type="match status" value="1"/>
</dbReference>
<dbReference type="InterPro" id="IPR018511">
    <property type="entry name" value="Hemolysin-typ_Ca-bd_CS"/>
</dbReference>
<evidence type="ECO:0000313" key="4">
    <source>
        <dbReference type="EMBL" id="OAF01632.1"/>
    </source>
</evidence>
<dbReference type="Gene3D" id="2.150.10.10">
    <property type="entry name" value="Serralysin-like metalloprotease, C-terminal"/>
    <property type="match status" value="1"/>
</dbReference>
<dbReference type="EMBL" id="LUUB01000102">
    <property type="protein sequence ID" value="OAF01632.1"/>
    <property type="molecule type" value="Genomic_DNA"/>
</dbReference>
<dbReference type="SUPFAM" id="SSF51120">
    <property type="entry name" value="beta-Roll"/>
    <property type="match status" value="1"/>
</dbReference>
<keyword evidence="2" id="KW-0964">Secreted</keyword>
<sequence>MAVWTGTSGNDLIDWSTHPLDGTGDTGHSMNGLGGDDQIKGSNTLSNIIDGGAGNDRVTGGNVSDILLGGDGNDTLVGNGGNDNLTGGTGNDVLDGGAGSDVVRGNQGDDEYQIRISNAGIDTAADDLSAANATGFGGGTADYIHVLDSAGSTLMLYQNGNDLLVTNAADVADGVINSGVSIYNFFLGGNNVIEYAIGSDGAGYDLRTLLSPSPQAQAAGSQAALADHTSVSFGGQEVQQLHALPLQHDLLI</sequence>
<dbReference type="Proteomes" id="UP000076959">
    <property type="component" value="Unassembled WGS sequence"/>
</dbReference>
<dbReference type="OrthoDB" id="7738102at2"/>
<dbReference type="STRING" id="1505087.AYJ54_28155"/>
<dbReference type="Pfam" id="PF00353">
    <property type="entry name" value="HemolysinCabind"/>
    <property type="match status" value="2"/>
</dbReference>
<dbReference type="AlphaFoldDB" id="A0A176YAB7"/>
<protein>
    <recommendedName>
        <fullName evidence="6">Calcium-binding protein</fullName>
    </recommendedName>
</protein>
<feature type="region of interest" description="Disordered" evidence="3">
    <location>
        <begin position="78"/>
        <end position="106"/>
    </location>
</feature>
<evidence type="ECO:0000256" key="2">
    <source>
        <dbReference type="ARBA" id="ARBA00022525"/>
    </source>
</evidence>
<dbReference type="InterPro" id="IPR050557">
    <property type="entry name" value="RTX_toxin/Mannuronan_C5-epim"/>
</dbReference>
<proteinExistence type="predicted"/>
<reference evidence="4 5" key="1">
    <citation type="submission" date="2016-03" db="EMBL/GenBank/DDBJ databases">
        <title>Draft Genome Sequence of the Strain BR 10245 (Bradyrhizobium sp.) isolated from nodules of Centrolobium paraense.</title>
        <authorList>
            <person name="Simoes-Araujo J.L.Sr."/>
            <person name="Barauna A.C."/>
            <person name="Silva K."/>
            <person name="Zilli J.E."/>
        </authorList>
    </citation>
    <scope>NUCLEOTIDE SEQUENCE [LARGE SCALE GENOMIC DNA]</scope>
    <source>
        <strain evidence="4 5">BR 10245</strain>
    </source>
</reference>
<dbReference type="RefSeq" id="WP_063707146.1">
    <property type="nucleotide sequence ID" value="NZ_LUUB01000102.1"/>
</dbReference>
<accession>A0A176YAB7</accession>
<gene>
    <name evidence="4" type="ORF">AYJ54_28155</name>
</gene>